<dbReference type="AlphaFoldDB" id="B2B7N1"/>
<reference evidence="2" key="2">
    <citation type="submission" date="2008-07" db="EMBL/GenBank/DDBJ databases">
        <authorList>
            <person name="Genoscope - CEA"/>
        </authorList>
    </citation>
    <scope>NUCLEOTIDE SEQUENCE</scope>
    <source>
        <strain evidence="2">S mat+</strain>
    </source>
</reference>
<evidence type="ECO:0000256" key="1">
    <source>
        <dbReference type="SAM" id="MobiDB-lite"/>
    </source>
</evidence>
<evidence type="ECO:0000313" key="4">
    <source>
        <dbReference type="Proteomes" id="UP000001197"/>
    </source>
</evidence>
<dbReference type="EMBL" id="CU640366">
    <property type="protein sequence ID" value="CAP73809.1"/>
    <property type="molecule type" value="Genomic_DNA"/>
</dbReference>
<organism evidence="2">
    <name type="scientific">Podospora anserina (strain S / ATCC MYA-4624 / DSM 980 / FGSC 10383)</name>
    <name type="common">Pleurage anserina</name>
    <dbReference type="NCBI Taxonomy" id="515849"/>
    <lineage>
        <taxon>Eukaryota</taxon>
        <taxon>Fungi</taxon>
        <taxon>Dikarya</taxon>
        <taxon>Ascomycota</taxon>
        <taxon>Pezizomycotina</taxon>
        <taxon>Sordariomycetes</taxon>
        <taxon>Sordariomycetidae</taxon>
        <taxon>Sordariales</taxon>
        <taxon>Podosporaceae</taxon>
        <taxon>Podospora</taxon>
        <taxon>Podospora anserina</taxon>
    </lineage>
</organism>
<reference evidence="2 4" key="1">
    <citation type="journal article" date="2008" name="Genome Biol.">
        <title>The genome sequence of the model ascomycete fungus Podospora anserina.</title>
        <authorList>
            <person name="Espagne E."/>
            <person name="Lespinet O."/>
            <person name="Malagnac F."/>
            <person name="Da Silva C."/>
            <person name="Jaillon O."/>
            <person name="Porcel B.M."/>
            <person name="Couloux A."/>
            <person name="Aury J.-M."/>
            <person name="Segurens B."/>
            <person name="Poulain J."/>
            <person name="Anthouard V."/>
            <person name="Grossetete S."/>
            <person name="Khalili H."/>
            <person name="Coppin E."/>
            <person name="Dequard-Chablat M."/>
            <person name="Picard M."/>
            <person name="Contamine V."/>
            <person name="Arnaise S."/>
            <person name="Bourdais A."/>
            <person name="Berteaux-Lecellier V."/>
            <person name="Gautheret D."/>
            <person name="de Vries R.P."/>
            <person name="Battaglia E."/>
            <person name="Coutinho P.M."/>
            <person name="Danchin E.G.J."/>
            <person name="Henrissat B."/>
            <person name="El Khoury R."/>
            <person name="Sainsard-Chanet A."/>
            <person name="Boivin A."/>
            <person name="Pinan-Lucarre B."/>
            <person name="Sellem C.H."/>
            <person name="Debuchy R."/>
            <person name="Wincker P."/>
            <person name="Weissenbach J."/>
            <person name="Silar P."/>
        </authorList>
    </citation>
    <scope>NUCLEOTIDE SEQUENCE [LARGE SCALE GENOMIC DNA]</scope>
    <source>
        <strain evidence="4">S / ATCC MYA-4624 / DSM 980 / FGSC 10383</strain>
        <strain evidence="2">S mat+</strain>
    </source>
</reference>
<evidence type="ECO:0000313" key="3">
    <source>
        <dbReference type="EMBL" id="CDP26210.1"/>
    </source>
</evidence>
<feature type="compositionally biased region" description="Basic and acidic residues" evidence="1">
    <location>
        <begin position="82"/>
        <end position="96"/>
    </location>
</feature>
<dbReference type="RefSeq" id="XP_001911981.1">
    <property type="nucleotide sequence ID" value="XM_001911946.1"/>
</dbReference>
<dbReference type="Proteomes" id="UP000001197">
    <property type="component" value="Chromosome 2"/>
</dbReference>
<keyword evidence="4" id="KW-1185">Reference proteome</keyword>
<dbReference type="HOGENOM" id="CLU_748259_0_0_1"/>
<proteinExistence type="predicted"/>
<reference evidence="3" key="4">
    <citation type="submission" date="2014-09" db="EMBL/GenBank/DDBJ databases">
        <title>Maintaining two mating types: Structure of the mating type locus and its role in heterokaryosis in Podospora anserina.</title>
        <authorList>
            <person name="Grognet P."/>
            <person name="Bidard F."/>
            <person name="Kuchly C."/>
            <person name="Chan Ho Tong L."/>
            <person name="Coppin E."/>
            <person name="Ait Benkhali J."/>
            <person name="Couloux A."/>
            <person name="Wincker P."/>
            <person name="Debuchy R."/>
            <person name="Silar P."/>
        </authorList>
    </citation>
    <scope>NUCLEOTIDE SEQUENCE</scope>
</reference>
<reference evidence="4" key="3">
    <citation type="journal article" date="2014" name="Genetics">
        <title>Maintaining two mating types: Structure of the mating type locus and its role in heterokaryosis in Podospora anserina.</title>
        <authorList>
            <person name="Grognet P."/>
            <person name="Bidard F."/>
            <person name="Kuchly C."/>
            <person name="Tong L.C.H."/>
            <person name="Coppin E."/>
            <person name="Benkhali J.A."/>
            <person name="Couloux A."/>
            <person name="Wincker P."/>
            <person name="Debuchy R."/>
            <person name="Silar P."/>
        </authorList>
    </citation>
    <scope>GENOME REANNOTATION</scope>
    <source>
        <strain evidence="4">S / ATCC MYA-4624 / DSM 980 / FGSC 10383</strain>
    </source>
</reference>
<accession>B2B7N1</accession>
<dbReference type="VEuPathDB" id="FungiDB:PODANS_2_11652"/>
<feature type="region of interest" description="Disordered" evidence="1">
    <location>
        <begin position="1"/>
        <end position="116"/>
    </location>
</feature>
<dbReference type="KEGG" id="pan:PODANSg9026"/>
<sequence length="370" mass="41789">MSSQPGASSQVSQPNNQTQSANQKNKPPHTPEDDDHPPLFLGSSSAKDPISDKDPAFEKDTSSGEDTDSKKEVSSEEDADPEKDSGHGECSGHEEDAASEENADSREGSGSVTSSPGRLAHVFRAVRDDREVRLACPWEEGYLDLPGGPLRPPGKIFNPFDPGWNLARNRMDALGHPYWYFDGPKPDNNTGYRFWRQAQRAARVCIYLLWARGPLNLVTKDLVGLLNMDSRPTGASGLPVLKLLAIKCFFTMLMDNRMKRLTTWPMTDDASYARRNQFTAYVLSDVFLCFEFTGREGEPTVGRMRKDMYTYDCINTWHFEGLAAGSDKRGVKRARFWNFRLVEELGRHLDRFLLPPNPDYKDWAKYEHDN</sequence>
<gene>
    <name evidence="2" type="ORF">PODANS_2_11652</name>
</gene>
<feature type="compositionally biased region" description="Polar residues" evidence="1">
    <location>
        <begin position="1"/>
        <end position="25"/>
    </location>
</feature>
<dbReference type="InParanoid" id="B2B7N1"/>
<name>B2B7N1_PODAN</name>
<dbReference type="EMBL" id="FO904937">
    <property type="protein sequence ID" value="CDP26210.1"/>
    <property type="molecule type" value="Genomic_DNA"/>
</dbReference>
<protein>
    <submittedName>
        <fullName evidence="2">Podospora anserina S mat+ genomic DNA chromosome 2, supercontig 2</fullName>
    </submittedName>
</protein>
<feature type="compositionally biased region" description="Basic and acidic residues" evidence="1">
    <location>
        <begin position="49"/>
        <end position="74"/>
    </location>
</feature>
<evidence type="ECO:0000313" key="2">
    <source>
        <dbReference type="EMBL" id="CAP73809.1"/>
    </source>
</evidence>
<dbReference type="GeneID" id="6195559"/>
<dbReference type="OrthoDB" id="10650785at2759"/>